<dbReference type="Pfam" id="PF10159">
    <property type="entry name" value="MMtag"/>
    <property type="match status" value="1"/>
</dbReference>
<evidence type="ECO:0000313" key="4">
    <source>
        <dbReference type="Proteomes" id="UP000001744"/>
    </source>
</evidence>
<evidence type="ECO:0000256" key="1">
    <source>
        <dbReference type="SAM" id="MobiDB-lite"/>
    </source>
</evidence>
<evidence type="ECO:0000313" key="3">
    <source>
        <dbReference type="EMBL" id="EEB09181.1"/>
    </source>
</evidence>
<dbReference type="EMBL" id="KE651167">
    <property type="protein sequence ID" value="EEB09181.1"/>
    <property type="molecule type" value="Genomic_DNA"/>
</dbReference>
<keyword evidence="4" id="KW-1185">Reference proteome</keyword>
<dbReference type="InterPro" id="IPR019315">
    <property type="entry name" value="MMTA2_N"/>
</dbReference>
<sequence length="154" mass="18395">MGRSHSSRGGTRGGQGLFDWENVKKDHQRENYLGQSLYAQTGRWAKGKDLEWWSKGKTTIAESSARPSERDEAKREIEEIKRREQELLSQMIGGPGVPLKHQTQKDSTRTQSEAVVDERERRIRKHRHHSEHEHRRRHRQHRRHDDKHESRERR</sequence>
<feature type="compositionally biased region" description="Polar residues" evidence="1">
    <location>
        <begin position="57"/>
        <end position="66"/>
    </location>
</feature>
<feature type="compositionally biased region" description="Basic and acidic residues" evidence="1">
    <location>
        <begin position="67"/>
        <end position="76"/>
    </location>
</feature>
<accession>B6K6M7</accession>
<dbReference type="RefSeq" id="XP_002175474.1">
    <property type="nucleotide sequence ID" value="XM_002175438.2"/>
</dbReference>
<dbReference type="HOGENOM" id="CLU_061193_5_0_1"/>
<dbReference type="VEuPathDB" id="FungiDB:SJAG_04364"/>
<dbReference type="PANTHER" id="PTHR14580:SF0">
    <property type="entry name" value="MULTIPLE MYELOMA TUMOR-ASSOCIATED PROTEIN 2"/>
    <property type="match status" value="1"/>
</dbReference>
<dbReference type="AlphaFoldDB" id="B6K6M7"/>
<dbReference type="eggNOG" id="KOG4520">
    <property type="taxonomic scope" value="Eukaryota"/>
</dbReference>
<reference evidence="3 4" key="1">
    <citation type="journal article" date="2011" name="Science">
        <title>Comparative functional genomics of the fission yeasts.</title>
        <authorList>
            <person name="Rhind N."/>
            <person name="Chen Z."/>
            <person name="Yassour M."/>
            <person name="Thompson D.A."/>
            <person name="Haas B.J."/>
            <person name="Habib N."/>
            <person name="Wapinski I."/>
            <person name="Roy S."/>
            <person name="Lin M.F."/>
            <person name="Heiman D.I."/>
            <person name="Young S.K."/>
            <person name="Furuya K."/>
            <person name="Guo Y."/>
            <person name="Pidoux A."/>
            <person name="Chen H.M."/>
            <person name="Robbertse B."/>
            <person name="Goldberg J.M."/>
            <person name="Aoki K."/>
            <person name="Bayne E.H."/>
            <person name="Berlin A.M."/>
            <person name="Desjardins C.A."/>
            <person name="Dobbs E."/>
            <person name="Dukaj L."/>
            <person name="Fan L."/>
            <person name="FitzGerald M.G."/>
            <person name="French C."/>
            <person name="Gujja S."/>
            <person name="Hansen K."/>
            <person name="Keifenheim D."/>
            <person name="Levin J.Z."/>
            <person name="Mosher R.A."/>
            <person name="Mueller C.A."/>
            <person name="Pfiffner J."/>
            <person name="Priest M."/>
            <person name="Russ C."/>
            <person name="Smialowska A."/>
            <person name="Swoboda P."/>
            <person name="Sykes S.M."/>
            <person name="Vaughn M."/>
            <person name="Vengrova S."/>
            <person name="Yoder R."/>
            <person name="Zeng Q."/>
            <person name="Allshire R."/>
            <person name="Baulcombe D."/>
            <person name="Birren B.W."/>
            <person name="Brown W."/>
            <person name="Ekwall K."/>
            <person name="Kellis M."/>
            <person name="Leatherwood J."/>
            <person name="Levin H."/>
            <person name="Margalit H."/>
            <person name="Martienssen R."/>
            <person name="Nieduszynski C.A."/>
            <person name="Spatafora J.W."/>
            <person name="Friedman N."/>
            <person name="Dalgaard J.Z."/>
            <person name="Baumann P."/>
            <person name="Niki H."/>
            <person name="Regev A."/>
            <person name="Nusbaum C."/>
        </authorList>
    </citation>
    <scope>NUCLEOTIDE SEQUENCE [LARGE SCALE GENOMIC DNA]</scope>
    <source>
        <strain evidence="4">yFS275 / FY16936</strain>
    </source>
</reference>
<gene>
    <name evidence="3" type="ORF">SJAG_04364</name>
</gene>
<dbReference type="JaponicusDB" id="SJAG_04364"/>
<feature type="region of interest" description="Disordered" evidence="1">
    <location>
        <begin position="87"/>
        <end position="154"/>
    </location>
</feature>
<organism evidence="3 4">
    <name type="scientific">Schizosaccharomyces japonicus (strain yFS275 / FY16936)</name>
    <name type="common">Fission yeast</name>
    <dbReference type="NCBI Taxonomy" id="402676"/>
    <lineage>
        <taxon>Eukaryota</taxon>
        <taxon>Fungi</taxon>
        <taxon>Dikarya</taxon>
        <taxon>Ascomycota</taxon>
        <taxon>Taphrinomycotina</taxon>
        <taxon>Schizosaccharomycetes</taxon>
        <taxon>Schizosaccharomycetales</taxon>
        <taxon>Schizosaccharomycetaceae</taxon>
        <taxon>Schizosaccharomyces</taxon>
    </lineage>
</organism>
<dbReference type="InterPro" id="IPR039207">
    <property type="entry name" value="MMTAG2-like"/>
</dbReference>
<feature type="region of interest" description="Disordered" evidence="1">
    <location>
        <begin position="57"/>
        <end position="76"/>
    </location>
</feature>
<dbReference type="Proteomes" id="UP000001744">
    <property type="component" value="Unassembled WGS sequence"/>
</dbReference>
<name>B6K6M7_SCHJY</name>
<evidence type="ECO:0000259" key="2">
    <source>
        <dbReference type="Pfam" id="PF10159"/>
    </source>
</evidence>
<feature type="compositionally biased region" description="Basic residues" evidence="1">
    <location>
        <begin position="122"/>
        <end position="145"/>
    </location>
</feature>
<dbReference type="GeneID" id="7050916"/>
<dbReference type="PANTHER" id="PTHR14580">
    <property type="entry name" value="MULTIPLE MYELOMA TUMOR-ASSOCIATED PROTEIN 2 FAMILY MEMBER"/>
    <property type="match status" value="1"/>
</dbReference>
<proteinExistence type="predicted"/>
<protein>
    <recommendedName>
        <fullName evidence="2">Multiple myeloma tumor-associated protein 2-like N-terminal domain-containing protein</fullName>
    </recommendedName>
</protein>
<dbReference type="OMA" id="DLEWWSK"/>
<dbReference type="OrthoDB" id="5390672at2759"/>
<feature type="domain" description="Multiple myeloma tumor-associated protein 2-like N-terminal" evidence="2">
    <location>
        <begin position="10"/>
        <end position="93"/>
    </location>
</feature>